<evidence type="ECO:0000256" key="1">
    <source>
        <dbReference type="ARBA" id="ARBA00010424"/>
    </source>
</evidence>
<proteinExistence type="inferred from homology"/>
<sequence>MKSIPQAAWPASLLDPSGQRESSGRPGSGLDTERVSGRGQTMVIDKGLGRHAFEDLMETAAAYIDCVKFGFGTAPLYPTELLLAKIDLAKRKGVTVMPGGTLLETAIQQDVAPAFFNTVCRLGFNGIEVSDGTIELSRKLRTELIQEGARNGLRVVTEYGKKLSGSLVDANELLLTAEADWHAGADMVTIEARESGVGVGLFDRNGECAQNVLESVSDTLGDISRIMWETPLKQQQVQMLKTFGAAANLGNIQPSEVLALETMRRGLRSDTFYFGQRVEPFVYMI</sequence>
<dbReference type="AlphaFoldDB" id="A0A6C0G1K8"/>
<dbReference type="InterPro" id="IPR003830">
    <property type="entry name" value="ComA_synth"/>
</dbReference>
<feature type="region of interest" description="Disordered" evidence="2">
    <location>
        <begin position="1"/>
        <end position="36"/>
    </location>
</feature>
<dbReference type="PANTHER" id="PTHR48413">
    <property type="match status" value="1"/>
</dbReference>
<dbReference type="RefSeq" id="WP_162356652.1">
    <property type="nucleotide sequence ID" value="NZ_CP048209.1"/>
</dbReference>
<dbReference type="Pfam" id="PF02679">
    <property type="entry name" value="ComA"/>
    <property type="match status" value="1"/>
</dbReference>
<gene>
    <name evidence="3" type="ORF">GXP70_11135</name>
</gene>
<accession>A0A6C0G1K8</accession>
<dbReference type="SUPFAM" id="SSF102110">
    <property type="entry name" value="(2r)-phospho-3-sulfolactate synthase ComA"/>
    <property type="match status" value="1"/>
</dbReference>
<keyword evidence="4" id="KW-1185">Reference proteome</keyword>
<dbReference type="EMBL" id="CP048209">
    <property type="protein sequence ID" value="QHT60430.1"/>
    <property type="molecule type" value="Genomic_DNA"/>
</dbReference>
<dbReference type="PANTHER" id="PTHR48413:SF1">
    <property type="entry name" value="PROTEIN HEAT-STRESS-ASSOCIATED 32"/>
    <property type="match status" value="1"/>
</dbReference>
<dbReference type="Gene3D" id="3.20.20.70">
    <property type="entry name" value="Aldolase class I"/>
    <property type="match status" value="1"/>
</dbReference>
<dbReference type="Proteomes" id="UP000476064">
    <property type="component" value="Chromosome"/>
</dbReference>
<organism evidence="3 4">
    <name type="scientific">Paenibacillus lycopersici</name>
    <dbReference type="NCBI Taxonomy" id="2704462"/>
    <lineage>
        <taxon>Bacteria</taxon>
        <taxon>Bacillati</taxon>
        <taxon>Bacillota</taxon>
        <taxon>Bacilli</taxon>
        <taxon>Bacillales</taxon>
        <taxon>Paenibacillaceae</taxon>
        <taxon>Paenibacillus</taxon>
    </lineage>
</organism>
<evidence type="ECO:0000256" key="2">
    <source>
        <dbReference type="SAM" id="MobiDB-lite"/>
    </source>
</evidence>
<evidence type="ECO:0000313" key="3">
    <source>
        <dbReference type="EMBL" id="QHT60430.1"/>
    </source>
</evidence>
<dbReference type="InterPro" id="IPR013785">
    <property type="entry name" value="Aldolase_TIM"/>
</dbReference>
<name>A0A6C0G1K8_9BACL</name>
<reference evidence="3 4" key="1">
    <citation type="submission" date="2020-01" db="EMBL/GenBank/DDBJ databases">
        <title>Paenibacillus sp. nov., isolated from tomato rhizosphere.</title>
        <authorList>
            <person name="Weon H.-Y."/>
            <person name="Lee S.A."/>
        </authorList>
    </citation>
    <scope>NUCLEOTIDE SEQUENCE [LARGE SCALE GENOMIC DNA]</scope>
    <source>
        <strain evidence="3 4">12200R-189</strain>
    </source>
</reference>
<evidence type="ECO:0000313" key="4">
    <source>
        <dbReference type="Proteomes" id="UP000476064"/>
    </source>
</evidence>
<protein>
    <submittedName>
        <fullName evidence="3">Phosphosulfolactate synthase</fullName>
    </submittedName>
</protein>
<dbReference type="KEGG" id="plyc:GXP70_11135"/>
<comment type="similarity">
    <text evidence="1">Belongs to the phosphosulfolactate synthase family.</text>
</comment>
<dbReference type="InterPro" id="IPR036112">
    <property type="entry name" value="ComA_synth_sf"/>
</dbReference>